<dbReference type="InterPro" id="IPR009218">
    <property type="entry name" value="HD_phosphohydro"/>
</dbReference>
<evidence type="ECO:0000313" key="1">
    <source>
        <dbReference type="EMBL" id="PAX07486.1"/>
    </source>
</evidence>
<proteinExistence type="predicted"/>
<dbReference type="SUPFAM" id="SSF109604">
    <property type="entry name" value="HD-domain/PDEase-like"/>
    <property type="match status" value="1"/>
</dbReference>
<protein>
    <recommendedName>
        <fullName evidence="3">Phosphohydrolase</fullName>
    </recommendedName>
</protein>
<dbReference type="Proteomes" id="UP000218151">
    <property type="component" value="Unassembled WGS sequence"/>
</dbReference>
<name>A0A2A2SE03_9SPHN</name>
<dbReference type="PANTHER" id="PTHR21174">
    <property type="match status" value="1"/>
</dbReference>
<evidence type="ECO:0000313" key="2">
    <source>
        <dbReference type="Proteomes" id="UP000218151"/>
    </source>
</evidence>
<organism evidence="1 2">
    <name type="scientific">Sphingomonas lenta</name>
    <dbReference type="NCBI Taxonomy" id="1141887"/>
    <lineage>
        <taxon>Bacteria</taxon>
        <taxon>Pseudomonadati</taxon>
        <taxon>Pseudomonadota</taxon>
        <taxon>Alphaproteobacteria</taxon>
        <taxon>Sphingomonadales</taxon>
        <taxon>Sphingomonadaceae</taxon>
        <taxon>Sphingomonas</taxon>
    </lineage>
</organism>
<comment type="caution">
    <text evidence="1">The sequence shown here is derived from an EMBL/GenBank/DDBJ whole genome shotgun (WGS) entry which is preliminary data.</text>
</comment>
<gene>
    <name evidence="1" type="ORF">CKY28_07420</name>
</gene>
<evidence type="ECO:0008006" key="3">
    <source>
        <dbReference type="Google" id="ProtNLM"/>
    </source>
</evidence>
<dbReference type="RefSeq" id="WP_095997729.1">
    <property type="nucleotide sequence ID" value="NZ_NSLI01000003.1"/>
</dbReference>
<keyword evidence="2" id="KW-1185">Reference proteome</keyword>
<dbReference type="OrthoDB" id="9808993at2"/>
<dbReference type="AlphaFoldDB" id="A0A2A2SE03"/>
<accession>A0A2A2SE03</accession>
<reference evidence="2" key="1">
    <citation type="submission" date="2017-09" db="EMBL/GenBank/DDBJ databases">
        <authorList>
            <person name="Feng G."/>
            <person name="Zhu H."/>
        </authorList>
    </citation>
    <scope>NUCLEOTIDE SEQUENCE [LARGE SCALE GENOMIC DNA]</scope>
    <source>
        <strain evidence="2">1PNM-20</strain>
    </source>
</reference>
<sequence length="197" mass="21751">MESVPPALLDELRERHGEPGRHYHSWAHIEALLRWFDEVEPRLADADAVRWAILFHDAVYDPTRGGNEERSAALLEEKAAGLLDPTTLARAARLVRATAGHAIPDGLPAHEANDMALFLDMDLSILGAPAAVFDRYEADVRAEYSHVPEPAFGAGRRRILENFLSRPALFLSDWGRATFEAAARANLARSIARLSAP</sequence>
<dbReference type="PIRSF" id="PIRSF035170">
    <property type="entry name" value="HD_phosphohydro"/>
    <property type="match status" value="1"/>
</dbReference>
<dbReference type="PANTHER" id="PTHR21174:SF0">
    <property type="entry name" value="HD PHOSPHOHYDROLASE FAMILY PROTEIN-RELATED"/>
    <property type="match status" value="1"/>
</dbReference>
<dbReference type="EMBL" id="NSLI01000003">
    <property type="protein sequence ID" value="PAX07486.1"/>
    <property type="molecule type" value="Genomic_DNA"/>
</dbReference>